<dbReference type="AlphaFoldDB" id="D1YZR7"/>
<dbReference type="PATRIC" id="fig|304371.9.peg.1903"/>
<keyword evidence="3" id="KW-0547">Nucleotide-binding</keyword>
<dbReference type="InterPro" id="IPR025302">
    <property type="entry name" value="DrrA1/2-like_C"/>
</dbReference>
<dbReference type="GO" id="GO:0005524">
    <property type="term" value="F:ATP binding"/>
    <property type="evidence" value="ECO:0007669"/>
    <property type="project" value="UniProtKB-KW"/>
</dbReference>
<dbReference type="eggNOG" id="arCOG00194">
    <property type="taxonomic scope" value="Archaea"/>
</dbReference>
<dbReference type="EMBL" id="AP011532">
    <property type="protein sequence ID" value="BAI61939.1"/>
    <property type="molecule type" value="Genomic_DNA"/>
</dbReference>
<evidence type="ECO:0000256" key="4">
    <source>
        <dbReference type="ARBA" id="ARBA00022840"/>
    </source>
</evidence>
<dbReference type="Gene3D" id="3.40.50.300">
    <property type="entry name" value="P-loop containing nucleotide triphosphate hydrolases"/>
    <property type="match status" value="1"/>
</dbReference>
<dbReference type="PANTHER" id="PTHR42711">
    <property type="entry name" value="ABC TRANSPORTER ATP-BINDING PROTEIN"/>
    <property type="match status" value="1"/>
</dbReference>
<dbReference type="InterPro" id="IPR027417">
    <property type="entry name" value="P-loop_NTPase"/>
</dbReference>
<dbReference type="InParanoid" id="D1YZR7"/>
<feature type="domain" description="Daunorubicin resistance ATP-binding protein DrrA1/2-like C-terminal" evidence="5">
    <location>
        <begin position="63"/>
        <end position="146"/>
    </location>
</feature>
<dbReference type="SUPFAM" id="SSF52540">
    <property type="entry name" value="P-loop containing nucleoside triphosphate hydrolases"/>
    <property type="match status" value="1"/>
</dbReference>
<organism evidence="6 7">
    <name type="scientific">Methanocella paludicola (strain DSM 17711 / JCM 13418 / NBRC 101707 / SANAE)</name>
    <dbReference type="NCBI Taxonomy" id="304371"/>
    <lineage>
        <taxon>Archaea</taxon>
        <taxon>Methanobacteriati</taxon>
        <taxon>Methanobacteriota</taxon>
        <taxon>Stenosarchaea group</taxon>
        <taxon>Methanomicrobia</taxon>
        <taxon>Methanocellales</taxon>
        <taxon>Methanocellaceae</taxon>
        <taxon>Methanocella</taxon>
    </lineage>
</organism>
<keyword evidence="7" id="KW-1185">Reference proteome</keyword>
<reference evidence="6 7" key="1">
    <citation type="journal article" date="2007" name="Appl. Environ. Microbiol.">
        <title>Isolation of key methanogens for global methane emission from rice paddy fields: a novel isolate affiliated with the clone cluster rice cluster I.</title>
        <authorList>
            <person name="Sakai S."/>
            <person name="Imachi H."/>
            <person name="Sekiguchi Y."/>
            <person name="Ohashi A."/>
            <person name="Harada H."/>
            <person name="Kamagata Y."/>
        </authorList>
    </citation>
    <scope>NUCLEOTIDE SEQUENCE [LARGE SCALE GENOMIC DNA]</scope>
    <source>
        <strain evidence="7">DSM 17711 / JCM 13418 / NBRC 101707 / SANAE</strain>
    </source>
</reference>
<evidence type="ECO:0000256" key="2">
    <source>
        <dbReference type="ARBA" id="ARBA00022448"/>
    </source>
</evidence>
<reference evidence="6 7" key="2">
    <citation type="journal article" date="2008" name="Int. J. Syst. Evol. Microbiol.">
        <title>Methanocella paludicola gen. nov., sp. nov., a methane-producing archaeon, the first isolate of the lineage 'Rice Cluster I', and proposal of the new archaeal order Methanocellales ord. nov.</title>
        <authorList>
            <person name="Sakai S."/>
            <person name="Imachi H."/>
            <person name="Hanada S."/>
            <person name="Ohashi A."/>
            <person name="Harada H."/>
            <person name="Kamagata Y."/>
        </authorList>
    </citation>
    <scope>NUCLEOTIDE SEQUENCE [LARGE SCALE GENOMIC DNA]</scope>
    <source>
        <strain evidence="7">DSM 17711 / JCM 13418 / NBRC 101707 / SANAE</strain>
    </source>
</reference>
<keyword evidence="2" id="KW-0813">Transport</keyword>
<protein>
    <submittedName>
        <fullName evidence="6">Truncated ABC transporter ATP binding protein</fullName>
    </submittedName>
</protein>
<proteinExistence type="inferred from homology"/>
<dbReference type="Proteomes" id="UP000001882">
    <property type="component" value="Chromosome"/>
</dbReference>
<gene>
    <name evidence="6" type="ordered locus">MCP_1867</name>
</gene>
<dbReference type="STRING" id="304371.MCP_1867"/>
<reference evidence="7" key="3">
    <citation type="journal article" date="2011" name="PLoS ONE">
        <title>Genome sequence of a mesophilic hydrogenotrophic methanogen Methanocella paludicola, the first cultivated representative of the order Methanocellales.</title>
        <authorList>
            <person name="Sakai S."/>
            <person name="Takaki Y."/>
            <person name="Shimamura S."/>
            <person name="Sekine M."/>
            <person name="Tajima T."/>
            <person name="Kosugi H."/>
            <person name="Ichikawa N."/>
            <person name="Tasumi E."/>
            <person name="Hiraki A.T."/>
            <person name="Shimizu A."/>
            <person name="Kato Y."/>
            <person name="Nishiko R."/>
            <person name="Mori K."/>
            <person name="Fujita N."/>
            <person name="Imachi H."/>
            <person name="Takai K."/>
        </authorList>
    </citation>
    <scope>NUCLEOTIDE SEQUENCE [LARGE SCALE GENOMIC DNA]</scope>
    <source>
        <strain evidence="7">DSM 17711 / JCM 13418 / NBRC 101707 / SANAE</strain>
    </source>
</reference>
<dbReference type="PANTHER" id="PTHR42711:SF5">
    <property type="entry name" value="ABC TRANSPORTER ATP-BINDING PROTEIN NATA"/>
    <property type="match status" value="1"/>
</dbReference>
<comment type="similarity">
    <text evidence="1">Belongs to the ABC transporter superfamily.</text>
</comment>
<evidence type="ECO:0000313" key="7">
    <source>
        <dbReference type="Proteomes" id="UP000001882"/>
    </source>
</evidence>
<evidence type="ECO:0000259" key="5">
    <source>
        <dbReference type="Pfam" id="PF13732"/>
    </source>
</evidence>
<dbReference type="KEGG" id="mpd:MCP_1867"/>
<dbReference type="Pfam" id="PF13732">
    <property type="entry name" value="DrrA1-3_C"/>
    <property type="match status" value="1"/>
</dbReference>
<accession>D1YZR7</accession>
<evidence type="ECO:0000313" key="6">
    <source>
        <dbReference type="EMBL" id="BAI61939.1"/>
    </source>
</evidence>
<name>D1YZR7_METPS</name>
<dbReference type="InterPro" id="IPR050763">
    <property type="entry name" value="ABC_transporter_ATP-binding"/>
</dbReference>
<keyword evidence="4" id="KW-0067">ATP-binding</keyword>
<evidence type="ECO:0000256" key="3">
    <source>
        <dbReference type="ARBA" id="ARBA00022741"/>
    </source>
</evidence>
<evidence type="ECO:0000256" key="1">
    <source>
        <dbReference type="ARBA" id="ARBA00005417"/>
    </source>
</evidence>
<sequence length="151" mass="16847">MFLDEPTSGLDVESSRLIKDIVREVNKDGATIFLTTHNMEEANQLCDRIAIIRMGRIVAVDSPEKLKAQSKGLQSIEISFDRPVDLDSVPLSGITKAVKVGDKFRLYTGDPDSVVKQLVDYAEEKRLKIISLNLLSPSLEDVFVELTRKEA</sequence>